<keyword evidence="3 4" id="KW-0472">Membrane</keyword>
<dbReference type="EMBL" id="FOMS01000009">
    <property type="protein sequence ID" value="SFE36977.1"/>
    <property type="molecule type" value="Genomic_DNA"/>
</dbReference>
<keyword evidence="2 4" id="KW-1133">Transmembrane helix</keyword>
<organism evidence="6 7">
    <name type="scientific">Roseivivax sediminis</name>
    <dbReference type="NCBI Taxonomy" id="936889"/>
    <lineage>
        <taxon>Bacteria</taxon>
        <taxon>Pseudomonadati</taxon>
        <taxon>Pseudomonadota</taxon>
        <taxon>Alphaproteobacteria</taxon>
        <taxon>Rhodobacterales</taxon>
        <taxon>Roseobacteraceae</taxon>
        <taxon>Roseivivax</taxon>
    </lineage>
</organism>
<protein>
    <submittedName>
        <fullName evidence="6">Glycoside/pentoside/hexuronide:cation symporter, GPH family</fullName>
    </submittedName>
</protein>
<dbReference type="Proteomes" id="UP000325289">
    <property type="component" value="Unassembled WGS sequence"/>
</dbReference>
<dbReference type="Gene3D" id="1.20.1250.20">
    <property type="entry name" value="MFS general substrate transporter like domains"/>
    <property type="match status" value="1"/>
</dbReference>
<name>A0A1I1ZZQ9_9RHOB</name>
<evidence type="ECO:0000256" key="1">
    <source>
        <dbReference type="ARBA" id="ARBA00022692"/>
    </source>
</evidence>
<feature type="transmembrane region" description="Helical" evidence="4">
    <location>
        <begin position="381"/>
        <end position="401"/>
    </location>
</feature>
<evidence type="ECO:0000313" key="6">
    <source>
        <dbReference type="EMBL" id="SFE36977.1"/>
    </source>
</evidence>
<sequence length="407" mass="41947">MTAPFLPGYAAFAAVLSAAGLPIYIHAPKVYAEEYGVSLGAMGGVLFALRLLDLVQDPALGRLAELLRRYQGASVVLGAAVMALGMLGLFVVAPPIPAIWWFALTLTCVFSAFSFLTITFYANGIGTATMLGSGGHIGLARWRETGALLGVCIASVLPNALSAAGLPGFAGFALLFALAVALAVWWMRGEWGRAATVPSGGFGPVLRDGVALRLLLVALANAAPVAVSSTLFLFFVESRLDAPGWEGPLLMVFFLSAAGAAPLWGRIAEARGAKRTLLAAMALAIASFGFALTLGSGDTLPFAIICVASGAAVGADLTLLPAMFARRMAEVAPAGSEGFALWSFVQKVTLAFAAIALLPVLEASGFEAGGESPDRALWTLSLLYAGVPCALKLAAMVLLAATPIEER</sequence>
<evidence type="ECO:0000256" key="3">
    <source>
        <dbReference type="ARBA" id="ARBA00023136"/>
    </source>
</evidence>
<reference evidence="6 7" key="1">
    <citation type="submission" date="2016-10" db="EMBL/GenBank/DDBJ databases">
        <authorList>
            <person name="Varghese N."/>
            <person name="Submissions S."/>
        </authorList>
    </citation>
    <scope>NUCLEOTIDE SEQUENCE [LARGE SCALE GENOMIC DNA]</scope>
    <source>
        <strain evidence="7">YIM D21,KCTC 23444,ACCC 10710</strain>
    </source>
</reference>
<feature type="transmembrane region" description="Helical" evidence="4">
    <location>
        <begin position="277"/>
        <end position="294"/>
    </location>
</feature>
<evidence type="ECO:0000256" key="4">
    <source>
        <dbReference type="SAM" id="Phobius"/>
    </source>
</evidence>
<accession>A0A1I1ZZQ9</accession>
<dbReference type="Pfam" id="PF13347">
    <property type="entry name" value="MFS_2"/>
    <property type="match status" value="1"/>
</dbReference>
<feature type="transmembrane region" description="Helical" evidence="4">
    <location>
        <begin position="36"/>
        <end position="52"/>
    </location>
</feature>
<proteinExistence type="predicted"/>
<evidence type="ECO:0000259" key="5">
    <source>
        <dbReference type="PROSITE" id="PS50850"/>
    </source>
</evidence>
<feature type="domain" description="Major facilitator superfamily (MFS) profile" evidence="5">
    <location>
        <begin position="210"/>
        <end position="407"/>
    </location>
</feature>
<dbReference type="GO" id="GO:0022857">
    <property type="term" value="F:transmembrane transporter activity"/>
    <property type="evidence" value="ECO:0007669"/>
    <property type="project" value="InterPro"/>
</dbReference>
<evidence type="ECO:0000256" key="2">
    <source>
        <dbReference type="ARBA" id="ARBA00022989"/>
    </source>
</evidence>
<feature type="transmembrane region" description="Helical" evidence="4">
    <location>
        <begin position="300"/>
        <end position="319"/>
    </location>
</feature>
<evidence type="ECO:0000313" key="7">
    <source>
        <dbReference type="Proteomes" id="UP000325289"/>
    </source>
</evidence>
<dbReference type="PROSITE" id="PS50850">
    <property type="entry name" value="MFS"/>
    <property type="match status" value="1"/>
</dbReference>
<dbReference type="InterPro" id="IPR036259">
    <property type="entry name" value="MFS_trans_sf"/>
</dbReference>
<dbReference type="InterPro" id="IPR020846">
    <property type="entry name" value="MFS_dom"/>
</dbReference>
<gene>
    <name evidence="6" type="ORF">SAMN04515678_10920</name>
</gene>
<keyword evidence="1 4" id="KW-0812">Transmembrane</keyword>
<keyword evidence="7" id="KW-1185">Reference proteome</keyword>
<feature type="transmembrane region" description="Helical" evidence="4">
    <location>
        <begin position="339"/>
        <end position="361"/>
    </location>
</feature>
<dbReference type="AlphaFoldDB" id="A0A1I1ZZQ9"/>
<feature type="transmembrane region" description="Helical" evidence="4">
    <location>
        <begin position="210"/>
        <end position="235"/>
    </location>
</feature>
<feature type="transmembrane region" description="Helical" evidence="4">
    <location>
        <begin position="99"/>
        <end position="124"/>
    </location>
</feature>
<dbReference type="SUPFAM" id="SSF103473">
    <property type="entry name" value="MFS general substrate transporter"/>
    <property type="match status" value="1"/>
</dbReference>
<feature type="transmembrane region" description="Helical" evidence="4">
    <location>
        <begin position="169"/>
        <end position="189"/>
    </location>
</feature>
<feature type="transmembrane region" description="Helical" evidence="4">
    <location>
        <begin position="247"/>
        <end position="265"/>
    </location>
</feature>
<dbReference type="OrthoDB" id="181905at2"/>
<dbReference type="RefSeq" id="WP_149756603.1">
    <property type="nucleotide sequence ID" value="NZ_FOMS01000009.1"/>
</dbReference>
<feature type="transmembrane region" description="Helical" evidence="4">
    <location>
        <begin position="73"/>
        <end position="93"/>
    </location>
</feature>